<dbReference type="EMBL" id="FOGG01000012">
    <property type="protein sequence ID" value="SER62253.1"/>
    <property type="molecule type" value="Genomic_DNA"/>
</dbReference>
<gene>
    <name evidence="1" type="ORF">SAMN04488023_11286</name>
</gene>
<evidence type="ECO:0000313" key="1">
    <source>
        <dbReference type="EMBL" id="SER62253.1"/>
    </source>
</evidence>
<proteinExistence type="predicted"/>
<evidence type="ECO:0000313" key="2">
    <source>
        <dbReference type="Proteomes" id="UP000199572"/>
    </source>
</evidence>
<dbReference type="STRING" id="390241.SAMN04488023_11286"/>
<accession>A0A1H9QR84</accession>
<sequence length="513" mass="56093">MKTIRLYLYICVGLLLALVVSCKKDLGNYDYTTVSTPVLDTTKVAANYSIERYANLVIEPKIRMNGIDTTSLSYKWIIYKQTVATGQANIPREISSLRRLNVSIGDPIGLYYVELIVTDKKNEAKANIVFNLSVSAGMEYGLLVLHTAGGSSDVDFLVTRNAVPITSVPEKRLRNLYFSATGSRLAGDGRFISVSRRTSFTAIVTNWVTVGTSTQLQRVNGNDFSFLRDNGSLFLRPGTVINPQAHNLSDLSSYETLINDGKMHITNASDQLVASYSAALTGDYYLAPFTVSGTSGSLISVGYDEKNGRFIKPTSATAGTITDFRVPGNAGQPFNLTNIGKDMLGMDRGISNYTLAFFKDKTGAGRWLYVINFNKSDDGLLGVGRYDMTNLPDISNALFYQANKSSNICYYATASKVYLYDYTTQNTPAVGFQVPAGETITCMKVYKPSPNFNLADADGRLLYVATWDGTQGRLYELSINPTTAVINSNPLNRFDGFGKITDISAKPRGAGNL</sequence>
<reference evidence="1 2" key="1">
    <citation type="submission" date="2016-10" db="EMBL/GenBank/DDBJ databases">
        <authorList>
            <person name="de Groot N.N."/>
        </authorList>
    </citation>
    <scope>NUCLEOTIDE SEQUENCE [LARGE SCALE GENOMIC DNA]</scope>
    <source>
        <strain evidence="1 2">DSM 18610</strain>
    </source>
</reference>
<protein>
    <submittedName>
        <fullName evidence="1">PKD-like family protein</fullName>
    </submittedName>
</protein>
<dbReference type="Pfam" id="PF16407">
    <property type="entry name" value="PKD_2"/>
    <property type="match status" value="1"/>
</dbReference>
<dbReference type="InterPro" id="IPR032183">
    <property type="entry name" value="PKD-like"/>
</dbReference>
<dbReference type="Proteomes" id="UP000199572">
    <property type="component" value="Unassembled WGS sequence"/>
</dbReference>
<name>A0A1H9QR84_9SPHI</name>
<dbReference type="AlphaFoldDB" id="A0A1H9QR84"/>
<dbReference type="PROSITE" id="PS51257">
    <property type="entry name" value="PROKAR_LIPOPROTEIN"/>
    <property type="match status" value="1"/>
</dbReference>
<organism evidence="1 2">
    <name type="scientific">Pedobacter rhizosphaerae</name>
    <dbReference type="NCBI Taxonomy" id="390241"/>
    <lineage>
        <taxon>Bacteria</taxon>
        <taxon>Pseudomonadati</taxon>
        <taxon>Bacteroidota</taxon>
        <taxon>Sphingobacteriia</taxon>
        <taxon>Sphingobacteriales</taxon>
        <taxon>Sphingobacteriaceae</taxon>
        <taxon>Pedobacter</taxon>
    </lineage>
</organism>
<keyword evidence="2" id="KW-1185">Reference proteome</keyword>